<keyword evidence="7" id="KW-0067">ATP-binding</keyword>
<dbReference type="EMBL" id="FNAC01000037">
    <property type="protein sequence ID" value="SDD55223.1"/>
    <property type="molecule type" value="Genomic_DNA"/>
</dbReference>
<dbReference type="SMART" id="SM00388">
    <property type="entry name" value="HisKA"/>
    <property type="match status" value="1"/>
</dbReference>
<dbReference type="InterPro" id="IPR005467">
    <property type="entry name" value="His_kinase_dom"/>
</dbReference>
<dbReference type="PROSITE" id="PS50113">
    <property type="entry name" value="PAC"/>
    <property type="match status" value="1"/>
</dbReference>
<dbReference type="CDD" id="cd16922">
    <property type="entry name" value="HATPase_EvgS-ArcB-TorS-like"/>
    <property type="match status" value="1"/>
</dbReference>
<proteinExistence type="predicted"/>
<evidence type="ECO:0000256" key="6">
    <source>
        <dbReference type="ARBA" id="ARBA00022777"/>
    </source>
</evidence>
<dbReference type="InterPro" id="IPR036097">
    <property type="entry name" value="HisK_dim/P_sf"/>
</dbReference>
<evidence type="ECO:0000259" key="14">
    <source>
        <dbReference type="PROSITE" id="PS50110"/>
    </source>
</evidence>
<dbReference type="InterPro" id="IPR003594">
    <property type="entry name" value="HATPase_dom"/>
</dbReference>
<evidence type="ECO:0000259" key="16">
    <source>
        <dbReference type="PROSITE" id="PS50113"/>
    </source>
</evidence>
<comment type="catalytic activity">
    <reaction evidence="1">
        <text>ATP + protein L-histidine = ADP + protein N-phospho-L-histidine.</text>
        <dbReference type="EC" id="2.7.13.3"/>
    </reaction>
</comment>
<dbReference type="InterPro" id="IPR036890">
    <property type="entry name" value="HATPase_C_sf"/>
</dbReference>
<dbReference type="SUPFAM" id="SSF55874">
    <property type="entry name" value="ATPase domain of HSP90 chaperone/DNA topoisomerase II/histidine kinase"/>
    <property type="match status" value="1"/>
</dbReference>
<dbReference type="EC" id="2.7.13.3" evidence="2"/>
<keyword evidence="12" id="KW-0472">Membrane</keyword>
<dbReference type="SMART" id="SM00387">
    <property type="entry name" value="HATPase_c"/>
    <property type="match status" value="1"/>
</dbReference>
<dbReference type="Pfam" id="PF00989">
    <property type="entry name" value="PAS"/>
    <property type="match status" value="1"/>
</dbReference>
<keyword evidence="6" id="KW-0418">Kinase</keyword>
<dbReference type="SUPFAM" id="SSF47384">
    <property type="entry name" value="Homodimeric domain of signal transducing histidine kinase"/>
    <property type="match status" value="1"/>
</dbReference>
<dbReference type="GO" id="GO:0006355">
    <property type="term" value="P:regulation of DNA-templated transcription"/>
    <property type="evidence" value="ECO:0007669"/>
    <property type="project" value="InterPro"/>
</dbReference>
<comment type="subunit">
    <text evidence="9">At low DSF concentrations, interacts with RpfF.</text>
</comment>
<keyword evidence="12" id="KW-1133">Transmembrane helix</keyword>
<name>A0A1G6VP80_9BACT</name>
<dbReference type="PROSITE" id="PS50109">
    <property type="entry name" value="HIS_KIN"/>
    <property type="match status" value="1"/>
</dbReference>
<dbReference type="CDD" id="cd00130">
    <property type="entry name" value="PAS"/>
    <property type="match status" value="1"/>
</dbReference>
<dbReference type="SMART" id="SM00086">
    <property type="entry name" value="PAC"/>
    <property type="match status" value="1"/>
</dbReference>
<feature type="domain" description="Response regulatory" evidence="14">
    <location>
        <begin position="827"/>
        <end position="943"/>
    </location>
</feature>
<dbReference type="CDD" id="cd17546">
    <property type="entry name" value="REC_hyHK_CKI1_RcsC-like"/>
    <property type="match status" value="1"/>
</dbReference>
<evidence type="ECO:0000256" key="5">
    <source>
        <dbReference type="ARBA" id="ARBA00022741"/>
    </source>
</evidence>
<dbReference type="InterPro" id="IPR003661">
    <property type="entry name" value="HisK_dim/P_dom"/>
</dbReference>
<dbReference type="InterPro" id="IPR013767">
    <property type="entry name" value="PAS_fold"/>
</dbReference>
<gene>
    <name evidence="17" type="ORF">SAMN04488104_10375</name>
</gene>
<dbReference type="OrthoDB" id="9811889at2"/>
<dbReference type="AlphaFoldDB" id="A0A1G6VP80"/>
<dbReference type="InterPro" id="IPR000700">
    <property type="entry name" value="PAS-assoc_C"/>
</dbReference>
<evidence type="ECO:0000256" key="2">
    <source>
        <dbReference type="ARBA" id="ARBA00012438"/>
    </source>
</evidence>
<evidence type="ECO:0000256" key="8">
    <source>
        <dbReference type="ARBA" id="ARBA00023012"/>
    </source>
</evidence>
<dbReference type="Gene3D" id="3.30.565.10">
    <property type="entry name" value="Histidine kinase-like ATPase, C-terminal domain"/>
    <property type="match status" value="1"/>
</dbReference>
<feature type="domain" description="PAC" evidence="16">
    <location>
        <begin position="386"/>
        <end position="438"/>
    </location>
</feature>
<evidence type="ECO:0000256" key="11">
    <source>
        <dbReference type="PROSITE-ProRule" id="PRU00169"/>
    </source>
</evidence>
<dbReference type="SMART" id="SM00091">
    <property type="entry name" value="PAS"/>
    <property type="match status" value="2"/>
</dbReference>
<dbReference type="FunFam" id="1.10.287.130:FF:000002">
    <property type="entry name" value="Two-component osmosensing histidine kinase"/>
    <property type="match status" value="1"/>
</dbReference>
<dbReference type="NCBIfam" id="TIGR00229">
    <property type="entry name" value="sensory_box"/>
    <property type="match status" value="1"/>
</dbReference>
<dbReference type="Proteomes" id="UP000199060">
    <property type="component" value="Unassembled WGS sequence"/>
</dbReference>
<sequence>MSKKGKWHSNFWFTLTAGTLLVVLVVVLGLSFFDAIFEAQINSRKEFLYKQTELAAQSLEIDIRRFEDEAKGLISYLEDPFHELDDYDEELTSAARRFFNAYPGLIDTAWVDMQDSVLIFTLTDRNNFIRSRSKEKFPSTNPRPYTYNVIGKKGFRISYSLDLIAFSKEKVTNYYLNPGGAKYMFLNDDLVDLSPNGTSNLTLSSQNLAPVLNDVSMGLKGLYEMNWEKDRELVSGILAQYPFSFGLTSKNGSLVFLVPVEGLRSGIYGTYLLLFLGFVILLMFTIGFFIVSIKNNLEADRIKEENIREISTLFEQQNLLLQELRGFVFFHDAKGEITRVSDEVEEILGYPKSYFIQAFSRELEHEDVDLVQANVKKAVTEGKEVIDLEYDYTHPNGREARLRVFEKLIYSESGEFVGGMGICTDITSRYQANLKVIESENRLRTLIDNIPDIIFIYNNEGLVEDFHMQEKGNVYEASQYTLGKKLEEFVPHGQVDKVKQAFVEARKSGQMQSIDVKWESDQGERHFEMRFFALDTKRMMSISKDITGQKIWERGLVDAMKAADQASRAKSEFLANMSHEIRTPMNGLLGIIDLLEHTELNKIQKQYVDIVKNSGNTLLAIIKDILDYSKIEAGKVEIQTENFDPIDELEKQAQLLSGLAKKKKIHFSLEKQAHEPLILSADKVKLNQIFLNLLGNAIKFTPEGGRVAVTLGLEPISDKLYYLKCKVSDSGIGISKEHLEHLTDPFYQIDSSSTRTYQGTGLGLAIAKKLIELMGGELHVESEIGKGSQFEFEIIVKKVSEEEQETELKGPVSWREVREKGIDIPFKILVTEDNDLNLQLLELMLEQLGFEYKIAKNGLEAIEKVKEEHFDLVLMDVQMPLMNGLEASREIRLLPGMEQLIIIGLSANVFDDDKILAIEAGMNDYLTKPIRLAVLAEKLDYYLQKAIEKNR</sequence>
<dbReference type="SMART" id="SM00448">
    <property type="entry name" value="REC"/>
    <property type="match status" value="1"/>
</dbReference>
<dbReference type="InterPro" id="IPR011006">
    <property type="entry name" value="CheY-like_superfamily"/>
</dbReference>
<evidence type="ECO:0000313" key="18">
    <source>
        <dbReference type="Proteomes" id="UP000199060"/>
    </source>
</evidence>
<dbReference type="SUPFAM" id="SSF55785">
    <property type="entry name" value="PYP-like sensor domain (PAS domain)"/>
    <property type="match status" value="2"/>
</dbReference>
<feature type="domain" description="PAS" evidence="15">
    <location>
        <begin position="320"/>
        <end position="382"/>
    </location>
</feature>
<dbReference type="Pfam" id="PF02518">
    <property type="entry name" value="HATPase_c"/>
    <property type="match status" value="1"/>
</dbReference>
<dbReference type="InterPro" id="IPR035965">
    <property type="entry name" value="PAS-like_dom_sf"/>
</dbReference>
<feature type="transmembrane region" description="Helical" evidence="12">
    <location>
        <begin position="271"/>
        <end position="293"/>
    </location>
</feature>
<dbReference type="Gene3D" id="1.10.287.130">
    <property type="match status" value="1"/>
</dbReference>
<dbReference type="CDD" id="cd00082">
    <property type="entry name" value="HisKA"/>
    <property type="match status" value="1"/>
</dbReference>
<feature type="transmembrane region" description="Helical" evidence="12">
    <location>
        <begin position="12"/>
        <end position="37"/>
    </location>
</feature>
<evidence type="ECO:0000256" key="4">
    <source>
        <dbReference type="ARBA" id="ARBA00022679"/>
    </source>
</evidence>
<keyword evidence="18" id="KW-1185">Reference proteome</keyword>
<dbReference type="Pfam" id="PF00072">
    <property type="entry name" value="Response_reg"/>
    <property type="match status" value="1"/>
</dbReference>
<reference evidence="18" key="1">
    <citation type="submission" date="2016-10" db="EMBL/GenBank/DDBJ databases">
        <authorList>
            <person name="Varghese N."/>
            <person name="Submissions S."/>
        </authorList>
    </citation>
    <scope>NUCLEOTIDE SEQUENCE [LARGE SCALE GENOMIC DNA]</scope>
    <source>
        <strain evidence="18">DSM 23095</strain>
    </source>
</reference>
<keyword evidence="4" id="KW-0808">Transferase</keyword>
<dbReference type="GO" id="GO:0000155">
    <property type="term" value="F:phosphorelay sensor kinase activity"/>
    <property type="evidence" value="ECO:0007669"/>
    <property type="project" value="InterPro"/>
</dbReference>
<dbReference type="PROSITE" id="PS50110">
    <property type="entry name" value="RESPONSE_REGULATORY"/>
    <property type="match status" value="1"/>
</dbReference>
<evidence type="ECO:0000313" key="17">
    <source>
        <dbReference type="EMBL" id="SDD55223.1"/>
    </source>
</evidence>
<dbReference type="GO" id="GO:0005524">
    <property type="term" value="F:ATP binding"/>
    <property type="evidence" value="ECO:0007669"/>
    <property type="project" value="UniProtKB-KW"/>
</dbReference>
<dbReference type="Gene3D" id="3.30.450.20">
    <property type="entry name" value="PAS domain"/>
    <property type="match status" value="2"/>
</dbReference>
<evidence type="ECO:0000256" key="9">
    <source>
        <dbReference type="ARBA" id="ARBA00064003"/>
    </source>
</evidence>
<dbReference type="Gene3D" id="3.40.50.2300">
    <property type="match status" value="1"/>
</dbReference>
<dbReference type="InterPro" id="IPR000014">
    <property type="entry name" value="PAS"/>
</dbReference>
<dbReference type="FunFam" id="3.30.565.10:FF:000010">
    <property type="entry name" value="Sensor histidine kinase RcsC"/>
    <property type="match status" value="1"/>
</dbReference>
<dbReference type="RefSeq" id="WP_087940642.1">
    <property type="nucleotide sequence ID" value="NZ_FNAC01000037.1"/>
</dbReference>
<feature type="domain" description="Histidine kinase" evidence="13">
    <location>
        <begin position="576"/>
        <end position="798"/>
    </location>
</feature>
<dbReference type="InterPro" id="IPR001610">
    <property type="entry name" value="PAC"/>
</dbReference>
<protein>
    <recommendedName>
        <fullName evidence="10">Sensory/regulatory protein RpfC</fullName>
        <ecNumber evidence="2">2.7.13.3</ecNumber>
    </recommendedName>
</protein>
<dbReference type="SUPFAM" id="SSF52172">
    <property type="entry name" value="CheY-like"/>
    <property type="match status" value="1"/>
</dbReference>
<keyword evidence="8" id="KW-0902">Two-component regulatory system</keyword>
<dbReference type="STRING" id="686796.SAMN04488104_10375"/>
<keyword evidence="3 11" id="KW-0597">Phosphoprotein</keyword>
<evidence type="ECO:0000256" key="3">
    <source>
        <dbReference type="ARBA" id="ARBA00022553"/>
    </source>
</evidence>
<dbReference type="PANTHER" id="PTHR45339">
    <property type="entry name" value="HYBRID SIGNAL TRANSDUCTION HISTIDINE KINASE J"/>
    <property type="match status" value="1"/>
</dbReference>
<dbReference type="InterPro" id="IPR001789">
    <property type="entry name" value="Sig_transdc_resp-reg_receiver"/>
</dbReference>
<evidence type="ECO:0000256" key="12">
    <source>
        <dbReference type="SAM" id="Phobius"/>
    </source>
</evidence>
<dbReference type="PROSITE" id="PS50112">
    <property type="entry name" value="PAS"/>
    <property type="match status" value="1"/>
</dbReference>
<dbReference type="PRINTS" id="PR00344">
    <property type="entry name" value="BCTRLSENSOR"/>
</dbReference>
<dbReference type="InterPro" id="IPR004358">
    <property type="entry name" value="Sig_transdc_His_kin-like_C"/>
</dbReference>
<accession>A0A1G6VP80</accession>
<dbReference type="Pfam" id="PF00512">
    <property type="entry name" value="HisKA"/>
    <property type="match status" value="1"/>
</dbReference>
<evidence type="ECO:0000256" key="1">
    <source>
        <dbReference type="ARBA" id="ARBA00000085"/>
    </source>
</evidence>
<evidence type="ECO:0000259" key="13">
    <source>
        <dbReference type="PROSITE" id="PS50109"/>
    </source>
</evidence>
<dbReference type="PANTHER" id="PTHR45339:SF1">
    <property type="entry name" value="HYBRID SIGNAL TRANSDUCTION HISTIDINE KINASE J"/>
    <property type="match status" value="1"/>
</dbReference>
<evidence type="ECO:0000256" key="10">
    <source>
        <dbReference type="ARBA" id="ARBA00068150"/>
    </source>
</evidence>
<feature type="modified residue" description="4-aspartylphosphate" evidence="11">
    <location>
        <position position="876"/>
    </location>
</feature>
<keyword evidence="5" id="KW-0547">Nucleotide-binding</keyword>
<organism evidence="17 18">
    <name type="scientific">Algoriphagus faecimaris</name>
    <dbReference type="NCBI Taxonomy" id="686796"/>
    <lineage>
        <taxon>Bacteria</taxon>
        <taxon>Pseudomonadati</taxon>
        <taxon>Bacteroidota</taxon>
        <taxon>Cytophagia</taxon>
        <taxon>Cytophagales</taxon>
        <taxon>Cyclobacteriaceae</taxon>
        <taxon>Algoriphagus</taxon>
    </lineage>
</organism>
<evidence type="ECO:0000259" key="15">
    <source>
        <dbReference type="PROSITE" id="PS50112"/>
    </source>
</evidence>
<keyword evidence="12" id="KW-0812">Transmembrane</keyword>
<evidence type="ECO:0000256" key="7">
    <source>
        <dbReference type="ARBA" id="ARBA00022840"/>
    </source>
</evidence>